<comment type="similarity">
    <text evidence="2">Belongs to the oxygen-dependent FAD-linked oxidoreductase family.</text>
</comment>
<keyword evidence="3" id="KW-0285">Flavoprotein</keyword>
<dbReference type="InterPro" id="IPR016167">
    <property type="entry name" value="FAD-bd_PCMH_sub1"/>
</dbReference>
<dbReference type="Gene3D" id="3.30.465.10">
    <property type="match status" value="1"/>
</dbReference>
<name>A0A6M5Y9I8_9BACT</name>
<keyword evidence="4" id="KW-0274">FAD</keyword>
<dbReference type="GO" id="GO:0071949">
    <property type="term" value="F:FAD binding"/>
    <property type="evidence" value="ECO:0007669"/>
    <property type="project" value="InterPro"/>
</dbReference>
<protein>
    <submittedName>
        <fullName evidence="7">FAD-binding protein</fullName>
    </submittedName>
</protein>
<evidence type="ECO:0000256" key="1">
    <source>
        <dbReference type="ARBA" id="ARBA00001974"/>
    </source>
</evidence>
<dbReference type="InterPro" id="IPR016164">
    <property type="entry name" value="FAD-linked_Oxase-like_C"/>
</dbReference>
<dbReference type="InterPro" id="IPR050432">
    <property type="entry name" value="FAD-linked_Oxidoreductases_BP"/>
</dbReference>
<dbReference type="PROSITE" id="PS51387">
    <property type="entry name" value="FAD_PCMH"/>
    <property type="match status" value="1"/>
</dbReference>
<dbReference type="InterPro" id="IPR016170">
    <property type="entry name" value="Cytok_DH_C_sf"/>
</dbReference>
<dbReference type="InterPro" id="IPR016166">
    <property type="entry name" value="FAD-bd_PCMH"/>
</dbReference>
<dbReference type="Gene3D" id="3.40.462.10">
    <property type="entry name" value="FAD-linked oxidases, C-terminal domain"/>
    <property type="match status" value="1"/>
</dbReference>
<dbReference type="InterPro" id="IPR036318">
    <property type="entry name" value="FAD-bd_PCMH-like_sf"/>
</dbReference>
<dbReference type="AlphaFoldDB" id="A0A6M5Y9I8"/>
<proteinExistence type="inferred from homology"/>
<gene>
    <name evidence="7" type="ORF">HNV11_08805</name>
</gene>
<dbReference type="EMBL" id="CP053435">
    <property type="protein sequence ID" value="QJW89472.1"/>
    <property type="molecule type" value="Genomic_DNA"/>
</dbReference>
<dbReference type="KEGG" id="stae:HNV11_08805"/>
<sequence length="488" mass="53511">MTTPNNLDAIAIHPTRMGFDLSNRTWAPDSRTGNSWVGLPAFEGQFSTDGASLAAVADDYGHLIHRTPTAVLRPASVDDVTRMVQFARQHGIRIVSRGNGHTTYGQSQVEAGVVIDLRSLNQIHAITSDQAVVGGGVIWRDLLLATLNVGLTPPVLTDYTRLTIGGTLSMGGVSGRSFQYGAQVDNVLELQVVTGEGQLITCSEETNRPLFEAVLAGLGQCAIIVRATIRLIPAKQHARTLRLFYADVPTMLIDLRLLTTDQRFDHIRGNSMLGGTPEQPSTELVYFLEATSFYNTADELPTDALTDLHFRRGSEQTEEMTYFAYTDLVSELVNTLEGAGLNSLPHPWLDLFVPDSAIDQFASEAVAALDPTLLLPGSIILFFPFVRSQLKRPMLRVPDEELFYLFDILLAIPPSPDVTEAILAQNRRLYEQNCSRGGTFYTISAVPMTRADWAAHFQPVWPDLVRAKQTHDPDNILGAGLSVFDSAC</sequence>
<accession>A0A6M5Y9I8</accession>
<dbReference type="GO" id="GO:0009690">
    <property type="term" value="P:cytokinin metabolic process"/>
    <property type="evidence" value="ECO:0007669"/>
    <property type="project" value="InterPro"/>
</dbReference>
<organism evidence="7 8">
    <name type="scientific">Spirosoma taeanense</name>
    <dbReference type="NCBI Taxonomy" id="2735870"/>
    <lineage>
        <taxon>Bacteria</taxon>
        <taxon>Pseudomonadati</taxon>
        <taxon>Bacteroidota</taxon>
        <taxon>Cytophagia</taxon>
        <taxon>Cytophagales</taxon>
        <taxon>Cytophagaceae</taxon>
        <taxon>Spirosoma</taxon>
    </lineage>
</organism>
<dbReference type="RefSeq" id="WP_171739311.1">
    <property type="nucleotide sequence ID" value="NZ_CP053435.1"/>
</dbReference>
<dbReference type="SUPFAM" id="SSF55103">
    <property type="entry name" value="FAD-linked oxidases, C-terminal domain"/>
    <property type="match status" value="1"/>
</dbReference>
<dbReference type="PANTHER" id="PTHR13878">
    <property type="entry name" value="GULONOLACTONE OXIDASE"/>
    <property type="match status" value="1"/>
</dbReference>
<dbReference type="InterPro" id="IPR015345">
    <property type="entry name" value="Cytokinin_DH_FAD/cytokin-bd"/>
</dbReference>
<dbReference type="SUPFAM" id="SSF56176">
    <property type="entry name" value="FAD-binding/transporter-associated domain-like"/>
    <property type="match status" value="1"/>
</dbReference>
<reference evidence="7 8" key="1">
    <citation type="submission" date="2020-05" db="EMBL/GenBank/DDBJ databases">
        <title>Genome sequencing of Spirosoma sp. TS118.</title>
        <authorList>
            <person name="Lee J.-H."/>
            <person name="Jeong S."/>
            <person name="Zhao L."/>
            <person name="Jung J.-H."/>
            <person name="Kim M.-K."/>
            <person name="Lim S."/>
        </authorList>
    </citation>
    <scope>NUCLEOTIDE SEQUENCE [LARGE SCALE GENOMIC DNA]</scope>
    <source>
        <strain evidence="7 8">TS118</strain>
    </source>
</reference>
<keyword evidence="8" id="KW-1185">Reference proteome</keyword>
<dbReference type="Proteomes" id="UP000502756">
    <property type="component" value="Chromosome"/>
</dbReference>
<dbReference type="Pfam" id="PF01565">
    <property type="entry name" value="FAD_binding_4"/>
    <property type="match status" value="1"/>
</dbReference>
<keyword evidence="5" id="KW-0560">Oxidoreductase</keyword>
<evidence type="ECO:0000256" key="5">
    <source>
        <dbReference type="ARBA" id="ARBA00023002"/>
    </source>
</evidence>
<feature type="domain" description="FAD-binding PCMH-type" evidence="6">
    <location>
        <begin position="64"/>
        <end position="234"/>
    </location>
</feature>
<evidence type="ECO:0000256" key="3">
    <source>
        <dbReference type="ARBA" id="ARBA00022630"/>
    </source>
</evidence>
<evidence type="ECO:0000313" key="8">
    <source>
        <dbReference type="Proteomes" id="UP000502756"/>
    </source>
</evidence>
<dbReference type="Gene3D" id="3.30.43.10">
    <property type="entry name" value="Uridine Diphospho-n-acetylenolpyruvylglucosamine Reductase, domain 2"/>
    <property type="match status" value="1"/>
</dbReference>
<dbReference type="InterPro" id="IPR006094">
    <property type="entry name" value="Oxid_FAD_bind_N"/>
</dbReference>
<evidence type="ECO:0000256" key="4">
    <source>
        <dbReference type="ARBA" id="ARBA00022827"/>
    </source>
</evidence>
<comment type="cofactor">
    <cofactor evidence="1">
        <name>FAD</name>
        <dbReference type="ChEBI" id="CHEBI:57692"/>
    </cofactor>
</comment>
<evidence type="ECO:0000259" key="6">
    <source>
        <dbReference type="PROSITE" id="PS51387"/>
    </source>
</evidence>
<dbReference type="InterPro" id="IPR016169">
    <property type="entry name" value="FAD-bd_PCMH_sub2"/>
</dbReference>
<dbReference type="Pfam" id="PF09265">
    <property type="entry name" value="Cytokin-bind"/>
    <property type="match status" value="1"/>
</dbReference>
<evidence type="ECO:0000313" key="7">
    <source>
        <dbReference type="EMBL" id="QJW89472.1"/>
    </source>
</evidence>
<dbReference type="GO" id="GO:0019139">
    <property type="term" value="F:cytokinin dehydrogenase activity"/>
    <property type="evidence" value="ECO:0007669"/>
    <property type="project" value="InterPro"/>
</dbReference>
<evidence type="ECO:0000256" key="2">
    <source>
        <dbReference type="ARBA" id="ARBA00005466"/>
    </source>
</evidence>
<dbReference type="PANTHER" id="PTHR13878:SF53">
    <property type="entry name" value="CYTOKININ DEHYDROGENASE 6"/>
    <property type="match status" value="1"/>
</dbReference>